<comment type="caution">
    <text evidence="2">The sequence shown here is derived from an EMBL/GenBank/DDBJ whole genome shotgun (WGS) entry which is preliminary data.</text>
</comment>
<sequence length="167" mass="17059">MTTRTEVQNNGVRRRSLASLVGLVAVLSMVTGCGCSATPPPVHSDPTVAVIRHVVAEANTFGGGGNPFSRVVIAPKRLNGTNLSSSTKAAINAQLRDLGRIEVSTAKIRDGEAAIRVGAVVQTARGVKIEADLYCGNVCGQSATFTLARGAGGGWRVTGTTGAISVS</sequence>
<organism evidence="2 3">
    <name type="scientific">Candidatus Neomicrothrix parvicella RN1</name>
    <dbReference type="NCBI Taxonomy" id="1229780"/>
    <lineage>
        <taxon>Bacteria</taxon>
        <taxon>Bacillati</taxon>
        <taxon>Actinomycetota</taxon>
        <taxon>Acidimicrobiia</taxon>
        <taxon>Acidimicrobiales</taxon>
        <taxon>Microthrixaceae</taxon>
        <taxon>Candidatus Neomicrothrix</taxon>
    </lineage>
</organism>
<protein>
    <recommendedName>
        <fullName evidence="4">Lipoprotein</fullName>
    </recommendedName>
</protein>
<keyword evidence="3" id="KW-1185">Reference proteome</keyword>
<feature type="chain" id="PRO_5004384104" description="Lipoprotein" evidence="1">
    <location>
        <begin position="38"/>
        <end position="167"/>
    </location>
</feature>
<gene>
    <name evidence="2" type="ORF">BN381_310001</name>
</gene>
<evidence type="ECO:0000313" key="3">
    <source>
        <dbReference type="Proteomes" id="UP000018291"/>
    </source>
</evidence>
<dbReference type="EMBL" id="CANL01000025">
    <property type="protein sequence ID" value="CCM63905.1"/>
    <property type="molecule type" value="Genomic_DNA"/>
</dbReference>
<evidence type="ECO:0000256" key="1">
    <source>
        <dbReference type="SAM" id="SignalP"/>
    </source>
</evidence>
<accession>R4YZS0</accession>
<dbReference type="PROSITE" id="PS51257">
    <property type="entry name" value="PROKAR_LIPOPROTEIN"/>
    <property type="match status" value="1"/>
</dbReference>
<keyword evidence="1" id="KW-0732">Signal</keyword>
<proteinExistence type="predicted"/>
<dbReference type="AlphaFoldDB" id="R4YZS0"/>
<evidence type="ECO:0000313" key="2">
    <source>
        <dbReference type="EMBL" id="CCM63905.1"/>
    </source>
</evidence>
<reference evidence="2 3" key="1">
    <citation type="journal article" date="2013" name="ISME J.">
        <title>Metabolic model for the filamentous 'Candidatus Microthrix parvicella' based on genomic and metagenomic analyses.</title>
        <authorList>
            <person name="Jon McIlroy S."/>
            <person name="Kristiansen R."/>
            <person name="Albertsen M."/>
            <person name="Michael Karst S."/>
            <person name="Rossetti S."/>
            <person name="Lund Nielsen J."/>
            <person name="Tandoi V."/>
            <person name="James Seviour R."/>
            <person name="Nielsen P.H."/>
        </authorList>
    </citation>
    <scope>NUCLEOTIDE SEQUENCE [LARGE SCALE GENOMIC DNA]</scope>
    <source>
        <strain evidence="2 3">RN1</strain>
    </source>
</reference>
<dbReference type="RefSeq" id="WP_012227255.1">
    <property type="nucleotide sequence ID" value="NZ_HG422565.1"/>
</dbReference>
<feature type="signal peptide" evidence="1">
    <location>
        <begin position="1"/>
        <end position="37"/>
    </location>
</feature>
<dbReference type="Proteomes" id="UP000018291">
    <property type="component" value="Unassembled WGS sequence"/>
</dbReference>
<name>R4YZS0_9ACTN</name>
<evidence type="ECO:0008006" key="4">
    <source>
        <dbReference type="Google" id="ProtNLM"/>
    </source>
</evidence>
<dbReference type="STRING" id="1229780.BN381_310001"/>
<dbReference type="HOGENOM" id="CLU_1591557_0_0_11"/>